<reference evidence="2 3" key="1">
    <citation type="submission" date="2019-05" db="EMBL/GenBank/DDBJ databases">
        <title>The compact genome of Giardia muris reveals important steps in the evolution of intestinal protozoan parasites.</title>
        <authorList>
            <person name="Xu F."/>
            <person name="Jimenez-Gonzalez A."/>
            <person name="Einarsson E."/>
            <person name="Astvaldsson A."/>
            <person name="Peirasmaki D."/>
            <person name="Eckmann L."/>
            <person name="Andersson J.O."/>
            <person name="Svard S.G."/>
            <person name="Jerlstrom-Hultqvist J."/>
        </authorList>
    </citation>
    <scope>NUCLEOTIDE SEQUENCE [LARGE SCALE GENOMIC DNA]</scope>
    <source>
        <strain evidence="2 3">Roberts-Thomson</strain>
    </source>
</reference>
<evidence type="ECO:0000259" key="1">
    <source>
        <dbReference type="PROSITE" id="PS51434"/>
    </source>
</evidence>
<dbReference type="PROSITE" id="PS51434">
    <property type="entry name" value="NUP_C"/>
    <property type="match status" value="1"/>
</dbReference>
<comment type="caution">
    <text evidence="2">The sequence shown here is derived from an EMBL/GenBank/DDBJ whole genome shotgun (WGS) entry which is preliminary data.</text>
</comment>
<organism evidence="2 3">
    <name type="scientific">Giardia muris</name>
    <dbReference type="NCBI Taxonomy" id="5742"/>
    <lineage>
        <taxon>Eukaryota</taxon>
        <taxon>Metamonada</taxon>
        <taxon>Diplomonadida</taxon>
        <taxon>Hexamitidae</taxon>
        <taxon>Giardiinae</taxon>
        <taxon>Giardia</taxon>
    </lineage>
</organism>
<name>A0A4Z1SZU5_GIAMU</name>
<evidence type="ECO:0000313" key="2">
    <source>
        <dbReference type="EMBL" id="TNJ26177.1"/>
    </source>
</evidence>
<gene>
    <name evidence="2" type="ORF">GMRT_13641</name>
</gene>
<sequence>MYRLLTEPKVMSRRKEGVHRNGTLRLVEGYEYLPPAEVLLQMTPAELAMVPNFTVSNEHVSITWPGNTDLNGVDMRVVRLEPGGYTIYSEGGPPIGTGLNKLAIITIKGCQITTGPGGEEALVRTLEEATEELGGRLLRYDPVRREWVFEVDAFV</sequence>
<dbReference type="OrthoDB" id="448516at2759"/>
<keyword evidence="3" id="KW-1185">Reference proteome</keyword>
<dbReference type="GO" id="GO:0017056">
    <property type="term" value="F:structural constituent of nuclear pore"/>
    <property type="evidence" value="ECO:0007669"/>
    <property type="project" value="InterPro"/>
</dbReference>
<dbReference type="InterPro" id="IPR007230">
    <property type="entry name" value="Nup98_auto-Pept-S59_dom"/>
</dbReference>
<dbReference type="EMBL" id="VDLU01000005">
    <property type="protein sequence ID" value="TNJ26177.1"/>
    <property type="molecule type" value="Genomic_DNA"/>
</dbReference>
<dbReference type="GO" id="GO:0005643">
    <property type="term" value="C:nuclear pore"/>
    <property type="evidence" value="ECO:0007669"/>
    <property type="project" value="InterPro"/>
</dbReference>
<dbReference type="AlphaFoldDB" id="A0A4Z1SZU5"/>
<proteinExistence type="predicted"/>
<dbReference type="SUPFAM" id="SSF82215">
    <property type="entry name" value="C-terminal autoproteolytic domain of nucleoporin nup98"/>
    <property type="match status" value="1"/>
</dbReference>
<protein>
    <submittedName>
        <fullName evidence="2">Nucleoporin autopeptidase</fullName>
    </submittedName>
</protein>
<dbReference type="Gene3D" id="3.30.1610.10">
    <property type="entry name" value="Peptidase S59, nucleoporin"/>
    <property type="match status" value="1"/>
</dbReference>
<feature type="domain" description="Peptidase S59" evidence="1">
    <location>
        <begin position="27"/>
        <end position="154"/>
    </location>
</feature>
<evidence type="ECO:0000313" key="3">
    <source>
        <dbReference type="Proteomes" id="UP000315496"/>
    </source>
</evidence>
<dbReference type="Pfam" id="PF04096">
    <property type="entry name" value="Nucleoporin2"/>
    <property type="match status" value="1"/>
</dbReference>
<dbReference type="VEuPathDB" id="GiardiaDB:GMRT_13641"/>
<dbReference type="InterPro" id="IPR036903">
    <property type="entry name" value="Nup98_auto-Pept-S59_dom_sf"/>
</dbReference>
<accession>A0A4Z1SZU5</accession>
<dbReference type="Proteomes" id="UP000315496">
    <property type="component" value="Chromosome 5"/>
</dbReference>